<dbReference type="GO" id="GO:0003677">
    <property type="term" value="F:DNA binding"/>
    <property type="evidence" value="ECO:0007669"/>
    <property type="project" value="UniProtKB-KW"/>
</dbReference>
<dbReference type="Proteomes" id="UP000242414">
    <property type="component" value="Unassembled WGS sequence"/>
</dbReference>
<organism evidence="4">
    <name type="scientific">Rhizopus microsporus var. microsporus</name>
    <dbReference type="NCBI Taxonomy" id="86635"/>
    <lineage>
        <taxon>Eukaryota</taxon>
        <taxon>Fungi</taxon>
        <taxon>Fungi incertae sedis</taxon>
        <taxon>Mucoromycota</taxon>
        <taxon>Mucoromycotina</taxon>
        <taxon>Mucoromycetes</taxon>
        <taxon>Mucorales</taxon>
        <taxon>Mucorineae</taxon>
        <taxon>Rhizopodaceae</taxon>
        <taxon>Rhizopus</taxon>
    </lineage>
</organism>
<dbReference type="Pfam" id="PF07282">
    <property type="entry name" value="Cas12f1-like_TNB"/>
    <property type="match status" value="1"/>
</dbReference>
<dbReference type="EMBL" id="KV921982">
    <property type="protein sequence ID" value="ORE04059.1"/>
    <property type="molecule type" value="Genomic_DNA"/>
</dbReference>
<keyword evidence="1" id="KW-0238">DNA-binding</keyword>
<feature type="compositionally biased region" description="Basic residues" evidence="2">
    <location>
        <begin position="11"/>
        <end position="35"/>
    </location>
</feature>
<gene>
    <name evidence="4" type="ORF">BCV72DRAFT_243890</name>
</gene>
<evidence type="ECO:0000313" key="4">
    <source>
        <dbReference type="EMBL" id="ORE04059.1"/>
    </source>
</evidence>
<evidence type="ECO:0000256" key="1">
    <source>
        <dbReference type="ARBA" id="ARBA00023125"/>
    </source>
</evidence>
<feature type="domain" description="Cas12f1-like TNB" evidence="3">
    <location>
        <begin position="73"/>
        <end position="145"/>
    </location>
</feature>
<evidence type="ECO:0000259" key="3">
    <source>
        <dbReference type="Pfam" id="PF07282"/>
    </source>
</evidence>
<protein>
    <recommendedName>
        <fullName evidence="3">Cas12f1-like TNB domain-containing protein</fullName>
    </recommendedName>
</protein>
<accession>A0A1X0QWE8</accession>
<proteinExistence type="predicted"/>
<reference evidence="4" key="1">
    <citation type="journal article" date="2016" name="Proc. Natl. Acad. Sci. U.S.A.">
        <title>Lipid metabolic changes in an early divergent fungus govern the establishment of a mutualistic symbiosis with endobacteria.</title>
        <authorList>
            <person name="Lastovetsky O.A."/>
            <person name="Gaspar M.L."/>
            <person name="Mondo S.J."/>
            <person name="LaButti K.M."/>
            <person name="Sandor L."/>
            <person name="Grigoriev I.V."/>
            <person name="Henry S.A."/>
            <person name="Pawlowska T.E."/>
        </authorList>
    </citation>
    <scope>NUCLEOTIDE SEQUENCE [LARGE SCALE GENOMIC DNA]</scope>
    <source>
        <strain evidence="4">ATCC 52814</strain>
    </source>
</reference>
<dbReference type="AlphaFoldDB" id="A0A1X0QWE8"/>
<dbReference type="VEuPathDB" id="FungiDB:BCV72DRAFT_243890"/>
<evidence type="ECO:0000256" key="2">
    <source>
        <dbReference type="SAM" id="MobiDB-lite"/>
    </source>
</evidence>
<name>A0A1X0QWE8_RHIZD</name>
<dbReference type="OrthoDB" id="2224690at2759"/>
<sequence length="182" mass="21444">MAKFYWAPNGHSRKRKNTKRTRKKKESLRLSKRNSHAPPIPQFESIIQALFVSYKRKNKNRFKDLRQSVSNKIYRQLKHREGLRELLLFDTNEYKTSKACNFCSNQRLQNLKREEGDDSKKIHQVLKCNTCNIFWNRDVMAFRNILLIARSTWNGQDRSNVFKRQLVTSNVIASSHSGGALT</sequence>
<feature type="region of interest" description="Disordered" evidence="2">
    <location>
        <begin position="1"/>
        <end position="39"/>
    </location>
</feature>
<dbReference type="InterPro" id="IPR010095">
    <property type="entry name" value="Cas12f1-like_TNB"/>
</dbReference>